<accession>A0AAV3RBY5</accession>
<reference evidence="1 2" key="1">
    <citation type="submission" date="2024-01" db="EMBL/GenBank/DDBJ databases">
        <title>The complete chloroplast genome sequence of Lithospermum erythrorhizon: insights into the phylogenetic relationship among Boraginaceae species and the maternal lineages of purple gromwells.</title>
        <authorList>
            <person name="Okada T."/>
            <person name="Watanabe K."/>
        </authorList>
    </citation>
    <scope>NUCLEOTIDE SEQUENCE [LARGE SCALE GENOMIC DNA]</scope>
</reference>
<gene>
    <name evidence="1" type="ORF">LIER_26586</name>
</gene>
<dbReference type="AlphaFoldDB" id="A0AAV3RBY5"/>
<evidence type="ECO:0000313" key="2">
    <source>
        <dbReference type="Proteomes" id="UP001454036"/>
    </source>
</evidence>
<protein>
    <submittedName>
        <fullName evidence="1">Uncharacterized protein</fullName>
    </submittedName>
</protein>
<proteinExistence type="predicted"/>
<dbReference type="EMBL" id="BAABME010008311">
    <property type="protein sequence ID" value="GAA0172846.1"/>
    <property type="molecule type" value="Genomic_DNA"/>
</dbReference>
<sequence length="162" mass="17905">MARTKRTLGRLSLPSKRAKVIGGVKYAFPSNPASPSTSTRLTIGALSAKPSPDRAMYDTLTLLLDQGFYRGCPTWTFAPNLFMKPLDCGYSPLPPSALCLRFNSPLVLHLQAAFASRALGDGHTLLSQQTHTLLKALTQERLKVRTMEQELQELQTQDNNYP</sequence>
<keyword evidence="2" id="KW-1185">Reference proteome</keyword>
<comment type="caution">
    <text evidence="1">The sequence shown here is derived from an EMBL/GenBank/DDBJ whole genome shotgun (WGS) entry which is preliminary data.</text>
</comment>
<name>A0AAV3RBY5_LITER</name>
<evidence type="ECO:0000313" key="1">
    <source>
        <dbReference type="EMBL" id="GAA0172846.1"/>
    </source>
</evidence>
<dbReference type="Proteomes" id="UP001454036">
    <property type="component" value="Unassembled WGS sequence"/>
</dbReference>
<organism evidence="1 2">
    <name type="scientific">Lithospermum erythrorhizon</name>
    <name type="common">Purple gromwell</name>
    <name type="synonym">Lithospermum officinale var. erythrorhizon</name>
    <dbReference type="NCBI Taxonomy" id="34254"/>
    <lineage>
        <taxon>Eukaryota</taxon>
        <taxon>Viridiplantae</taxon>
        <taxon>Streptophyta</taxon>
        <taxon>Embryophyta</taxon>
        <taxon>Tracheophyta</taxon>
        <taxon>Spermatophyta</taxon>
        <taxon>Magnoliopsida</taxon>
        <taxon>eudicotyledons</taxon>
        <taxon>Gunneridae</taxon>
        <taxon>Pentapetalae</taxon>
        <taxon>asterids</taxon>
        <taxon>lamiids</taxon>
        <taxon>Boraginales</taxon>
        <taxon>Boraginaceae</taxon>
        <taxon>Boraginoideae</taxon>
        <taxon>Lithospermeae</taxon>
        <taxon>Lithospermum</taxon>
    </lineage>
</organism>